<evidence type="ECO:0000313" key="6">
    <source>
        <dbReference type="EMBL" id="PKW26721.1"/>
    </source>
</evidence>
<proteinExistence type="inferred from homology"/>
<comment type="similarity">
    <text evidence="2 4">Belongs to the glucose-6-phosphate 1-epimerase family.</text>
</comment>
<dbReference type="EMBL" id="PJNE01000001">
    <property type="protein sequence ID" value="PKW26721.1"/>
    <property type="molecule type" value="Genomic_DNA"/>
</dbReference>
<dbReference type="EC" id="5.1.3.15" evidence="4"/>
<evidence type="ECO:0000256" key="3">
    <source>
        <dbReference type="ARBA" id="ARBA00023235"/>
    </source>
</evidence>
<dbReference type="InterPro" id="IPR014718">
    <property type="entry name" value="GH-type_carb-bd"/>
</dbReference>
<dbReference type="PANTHER" id="PTHR11122">
    <property type="entry name" value="APOSPORY-ASSOCIATED PROTEIN C-RELATED"/>
    <property type="match status" value="1"/>
</dbReference>
<evidence type="ECO:0000256" key="1">
    <source>
        <dbReference type="ARBA" id="ARBA00001096"/>
    </source>
</evidence>
<comment type="caution">
    <text evidence="6">The sequence shown here is derived from an EMBL/GenBank/DDBJ whole genome shotgun (WGS) entry which is preliminary data.</text>
</comment>
<evidence type="ECO:0000256" key="5">
    <source>
        <dbReference type="PIRSR" id="PIRSR016020-1"/>
    </source>
</evidence>
<feature type="active site" evidence="5">
    <location>
        <position position="247"/>
    </location>
</feature>
<dbReference type="PIRSF" id="PIRSF016020">
    <property type="entry name" value="PHexose_mutarotase"/>
    <property type="match status" value="1"/>
</dbReference>
<evidence type="ECO:0000256" key="4">
    <source>
        <dbReference type="PIRNR" id="PIRNR016020"/>
    </source>
</evidence>
<keyword evidence="7" id="KW-1185">Reference proteome</keyword>
<dbReference type="InterPro" id="IPR008183">
    <property type="entry name" value="Aldose_1/G6P_1-epimerase"/>
</dbReference>
<dbReference type="Gene3D" id="2.70.98.10">
    <property type="match status" value="1"/>
</dbReference>
<feature type="active site" evidence="5">
    <location>
        <position position="147"/>
    </location>
</feature>
<name>A0A2N3YIP6_9MICO</name>
<dbReference type="SUPFAM" id="SSF74650">
    <property type="entry name" value="Galactose mutarotase-like"/>
    <property type="match status" value="1"/>
</dbReference>
<dbReference type="Pfam" id="PF01263">
    <property type="entry name" value="Aldose_epim"/>
    <property type="match status" value="1"/>
</dbReference>
<dbReference type="Proteomes" id="UP000233781">
    <property type="component" value="Unassembled WGS sequence"/>
</dbReference>
<dbReference type="CDD" id="cd09020">
    <property type="entry name" value="D-hex-6-P-epi_like"/>
    <property type="match status" value="1"/>
</dbReference>
<sequence length="275" mass="29066">MNASTTSRRVDGPAGTAEVLDTGALVLRWAPAGRDPVLFAHPGVGSDPAGPPHAGVPVCWPWFGPGPEPDAPAHGIARAAVWRYLGTTSDGDVTVVAHRLTPDEATSPWWPHPYRLDLEATFGSALTLRLTTANLGDEPFVVGEALHAYLAVGDVREVRVGGLDGAAFHDKVAGEDRVQEGDLVLTGETDRVYRSTAPVVVSDPVLRRRLVVEAEGAADRVVWNPWAGKAAGIDDIGGHWSRFVCVEAANALADVVTVAPGATHTLTYRLSVEDL</sequence>
<dbReference type="PANTHER" id="PTHR11122:SF13">
    <property type="entry name" value="GLUCOSE-6-PHOSPHATE 1-EPIMERASE"/>
    <property type="match status" value="1"/>
</dbReference>
<dbReference type="GO" id="GO:0047938">
    <property type="term" value="F:glucose-6-phosphate 1-epimerase activity"/>
    <property type="evidence" value="ECO:0007669"/>
    <property type="project" value="UniProtKB-UniRule"/>
</dbReference>
<accession>A0A2N3YIP6</accession>
<evidence type="ECO:0000256" key="2">
    <source>
        <dbReference type="ARBA" id="ARBA00005866"/>
    </source>
</evidence>
<protein>
    <recommendedName>
        <fullName evidence="4">Putative glucose-6-phosphate 1-epimerase</fullName>
        <ecNumber evidence="4">5.1.3.15</ecNumber>
    </recommendedName>
</protein>
<organism evidence="6 7">
    <name type="scientific">Phycicoccus duodecadis</name>
    <dbReference type="NCBI Taxonomy" id="173053"/>
    <lineage>
        <taxon>Bacteria</taxon>
        <taxon>Bacillati</taxon>
        <taxon>Actinomycetota</taxon>
        <taxon>Actinomycetes</taxon>
        <taxon>Micrococcales</taxon>
        <taxon>Intrasporangiaceae</taxon>
        <taxon>Phycicoccus</taxon>
    </lineage>
</organism>
<keyword evidence="3 4" id="KW-0413">Isomerase</keyword>
<dbReference type="GO" id="GO:0005975">
    <property type="term" value="P:carbohydrate metabolic process"/>
    <property type="evidence" value="ECO:0007669"/>
    <property type="project" value="InterPro"/>
</dbReference>
<dbReference type="RefSeq" id="WP_101395246.1">
    <property type="nucleotide sequence ID" value="NZ_PJNE01000001.1"/>
</dbReference>
<dbReference type="InterPro" id="IPR025532">
    <property type="entry name" value="G6P_1-epimerase"/>
</dbReference>
<dbReference type="GO" id="GO:0030246">
    <property type="term" value="F:carbohydrate binding"/>
    <property type="evidence" value="ECO:0007669"/>
    <property type="project" value="UniProtKB-UniRule"/>
</dbReference>
<comment type="catalytic activity">
    <reaction evidence="1">
        <text>alpha-D-glucose 6-phosphate = beta-D-glucose 6-phosphate</text>
        <dbReference type="Rhea" id="RHEA:16249"/>
        <dbReference type="ChEBI" id="CHEBI:58225"/>
        <dbReference type="ChEBI" id="CHEBI:58247"/>
        <dbReference type="EC" id="5.1.3.15"/>
    </reaction>
</comment>
<dbReference type="InterPro" id="IPR011013">
    <property type="entry name" value="Gal_mutarotase_sf_dom"/>
</dbReference>
<dbReference type="OrthoDB" id="9790727at2"/>
<evidence type="ECO:0000313" key="7">
    <source>
        <dbReference type="Proteomes" id="UP000233781"/>
    </source>
</evidence>
<dbReference type="AlphaFoldDB" id="A0A2N3YIP6"/>
<gene>
    <name evidence="6" type="ORF">ATL31_1539</name>
</gene>
<reference evidence="6 7" key="1">
    <citation type="submission" date="2017-12" db="EMBL/GenBank/DDBJ databases">
        <title>Sequencing the genomes of 1000 Actinobacteria strains.</title>
        <authorList>
            <person name="Klenk H.-P."/>
        </authorList>
    </citation>
    <scope>NUCLEOTIDE SEQUENCE [LARGE SCALE GENOMIC DNA]</scope>
    <source>
        <strain evidence="6 7">DSM 12806</strain>
    </source>
</reference>